<keyword evidence="1" id="KW-0732">Signal</keyword>
<name>A0A931E412_9BACT</name>
<reference evidence="3" key="1">
    <citation type="submission" date="2020-11" db="EMBL/GenBank/DDBJ databases">
        <title>Bacterial whole genome sequence for Panacibacter sp. DH6.</title>
        <authorList>
            <person name="Le V."/>
            <person name="Ko S."/>
            <person name="Ahn C.-Y."/>
            <person name="Oh H.-M."/>
        </authorList>
    </citation>
    <scope>NUCLEOTIDE SEQUENCE</scope>
    <source>
        <strain evidence="3">DH6</strain>
    </source>
</reference>
<dbReference type="EMBL" id="JADWYR010000002">
    <property type="protein sequence ID" value="MBG9377235.1"/>
    <property type="molecule type" value="Genomic_DNA"/>
</dbReference>
<keyword evidence="4" id="KW-1185">Reference proteome</keyword>
<sequence>MKTINVFLLLLCLCNVRQVYAQAIIYKHDFGNVNITTHPYTVAPSILNPNLNTSSWSNSIGTWTSGTGATGRSIVMSNSTGTPTVTLTFNVALGYAVSITSFNFWRERGNSGATQWTMSVNGTSAGTGTIPQAPGSYIGNKAIVGDPFLNLTGTVTVTLSLSGAAGVSSPAFSLDDFTLYGIVTNITAGTQNRIFRTVASGSWKDLTTWESAPTSNPTNFSPATTIPSSGAASITIRSGHIVTTDIVASAKVLTVENGATLNQNSPLFIIQNNVTLPSFVVSGTLILNGAVPDVRGTNAALNRMEVNGVVRVDAVGSEGLANNNPRVTFNSGSVFQWNTPEIPETAQTGLMTYFPNATGLKFRISANLDGLGVTGPGITQFNAKMEVDNGITVKLIRNGDKIFRDGLGGAGTIIHQSLNGGAISNCGPIKVGVSGSPAVIDGTVNIIVQQTTNNDIDMAGNVTISGSPTITVGQTFFGFPDNANFTISGNLLNNGSIPVDLTNGSLTFSGNGKLITASTNTFKPGGTVTGIKVLSTLSNAAVGVLKFASGFNTVNSITMGDKSAPTSTSARLVFGHDVNVENNINLYQGIIVTDDKLLTWNNSGGIIDMPATYTNSFIATCNQTGQALGIAGVNATTTTAFTGNSGFRIKNVKGFFYSRFPVAADFSRPNKIEINPGNNTPTDITVVVGKGDILSTPQPRVNRIWYVHASNQANVAQSGIRLYFTKHDWNSLAFGIQDEVEDGFIPTQVYVGRKDYLATNFLNNRSVTPRNIGALDGLEGYAEYILNTGIGSSVPAYYKFSAGNFATIILPVTITNFHAYQKNNNVVLGWTAVNETNVDYYEVEHSADGINFLPLQQVNALNNGKNQNDYTCAHQQPQSGRHYYRLKFVDNDGTAKYSGIATVDIEPGGKAIRVYPNPVENRQLNIQLNDIAAGTYSVVFYDMNGNLIYTAFIAHAGGSGNYSVHVPARFITGTYTLSIRTREQQFRQVILIR</sequence>
<gene>
    <name evidence="3" type="ORF">I5907_13420</name>
</gene>
<comment type="caution">
    <text evidence="3">The sequence shown here is derived from an EMBL/GenBank/DDBJ whole genome shotgun (WGS) entry which is preliminary data.</text>
</comment>
<dbReference type="Gene3D" id="2.60.40.10">
    <property type="entry name" value="Immunoglobulins"/>
    <property type="match status" value="1"/>
</dbReference>
<dbReference type="AlphaFoldDB" id="A0A931E412"/>
<dbReference type="Proteomes" id="UP000628448">
    <property type="component" value="Unassembled WGS sequence"/>
</dbReference>
<proteinExistence type="predicted"/>
<organism evidence="3 4">
    <name type="scientific">Panacibacter microcysteis</name>
    <dbReference type="NCBI Taxonomy" id="2793269"/>
    <lineage>
        <taxon>Bacteria</taxon>
        <taxon>Pseudomonadati</taxon>
        <taxon>Bacteroidota</taxon>
        <taxon>Chitinophagia</taxon>
        <taxon>Chitinophagales</taxon>
        <taxon>Chitinophagaceae</taxon>
        <taxon>Panacibacter</taxon>
    </lineage>
</organism>
<feature type="chain" id="PRO_5037388596" evidence="1">
    <location>
        <begin position="22"/>
        <end position="993"/>
    </location>
</feature>
<evidence type="ECO:0000256" key="1">
    <source>
        <dbReference type="SAM" id="SignalP"/>
    </source>
</evidence>
<dbReference type="Pfam" id="PF18962">
    <property type="entry name" value="Por_Secre_tail"/>
    <property type="match status" value="1"/>
</dbReference>
<dbReference type="NCBIfam" id="TIGR04183">
    <property type="entry name" value="Por_Secre_tail"/>
    <property type="match status" value="1"/>
</dbReference>
<dbReference type="InterPro" id="IPR013783">
    <property type="entry name" value="Ig-like_fold"/>
</dbReference>
<evidence type="ECO:0000313" key="3">
    <source>
        <dbReference type="EMBL" id="MBG9377235.1"/>
    </source>
</evidence>
<dbReference type="InterPro" id="IPR026444">
    <property type="entry name" value="Secre_tail"/>
</dbReference>
<accession>A0A931E412</accession>
<protein>
    <submittedName>
        <fullName evidence="3">T9SS type A sorting domain-containing protein</fullName>
    </submittedName>
</protein>
<evidence type="ECO:0000313" key="4">
    <source>
        <dbReference type="Proteomes" id="UP000628448"/>
    </source>
</evidence>
<evidence type="ECO:0000259" key="2">
    <source>
        <dbReference type="Pfam" id="PF18962"/>
    </source>
</evidence>
<feature type="domain" description="Secretion system C-terminal sorting" evidence="2">
    <location>
        <begin position="914"/>
        <end position="988"/>
    </location>
</feature>
<dbReference type="RefSeq" id="WP_196991331.1">
    <property type="nucleotide sequence ID" value="NZ_JADWYR010000002.1"/>
</dbReference>
<feature type="signal peptide" evidence="1">
    <location>
        <begin position="1"/>
        <end position="21"/>
    </location>
</feature>